<dbReference type="PANTHER" id="PTHR19282:SF478">
    <property type="entry name" value="TETRASPANIN"/>
    <property type="match status" value="1"/>
</dbReference>
<evidence type="ECO:0000256" key="2">
    <source>
        <dbReference type="ARBA" id="ARBA00006840"/>
    </source>
</evidence>
<keyword evidence="4 6" id="KW-1133">Transmembrane helix</keyword>
<feature type="transmembrane region" description="Helical" evidence="6">
    <location>
        <begin position="56"/>
        <end position="77"/>
    </location>
</feature>
<sequence>MAVSGYTCIRVSFCWVNVLFWITGCGLLGVGIWLRIAYEGYASLLPQYALLSADSLAITFGTITFIFSFFACCGSWFQNRCMLITYFCLVVFIFLVEFVFGSVAFIFRESLKHTLSEELQNGIYHHYNVSLHGPNSLVQIWDNIQTQFGCCGVKSYEDWYMIEAWPSEKWVPDSCCLPASYDVDCGKIRDVDIYTQGCYAQINNFFVRRLDIIGFVGIVIAFFQLYGLISSMILFCTVKHKRYSRTYKSYS</sequence>
<dbReference type="Proteomes" id="UP001652700">
    <property type="component" value="Unplaced"/>
</dbReference>
<evidence type="ECO:0000256" key="6">
    <source>
        <dbReference type="RuleBase" id="RU361218"/>
    </source>
</evidence>
<gene>
    <name evidence="9 10" type="primary">LOC114328400</name>
</gene>
<evidence type="ECO:0000313" key="9">
    <source>
        <dbReference type="RefSeq" id="XP_028133042.1"/>
    </source>
</evidence>
<evidence type="ECO:0000256" key="1">
    <source>
        <dbReference type="ARBA" id="ARBA00004141"/>
    </source>
</evidence>
<reference evidence="7" key="2">
    <citation type="submission" date="2025-05" db="UniProtKB">
        <authorList>
            <consortium name="EnsemblMetazoa"/>
        </authorList>
    </citation>
    <scope>IDENTIFICATION</scope>
</reference>
<protein>
    <recommendedName>
        <fullName evidence="6">Tetraspanin</fullName>
    </recommendedName>
</protein>
<comment type="subcellular location">
    <subcellularLocation>
        <location evidence="1 6">Membrane</location>
        <topology evidence="1 6">Multi-pass membrane protein</topology>
    </subcellularLocation>
</comment>
<dbReference type="EnsemblMetazoa" id="XM_050652157.1">
    <property type="protein sequence ID" value="XP_050508114.1"/>
    <property type="gene ID" value="LOC126885565"/>
</dbReference>
<dbReference type="RefSeq" id="XP_028133042.1">
    <property type="nucleotide sequence ID" value="XM_028277241.1"/>
</dbReference>
<evidence type="ECO:0000256" key="5">
    <source>
        <dbReference type="ARBA" id="ARBA00023136"/>
    </source>
</evidence>
<dbReference type="PANTHER" id="PTHR19282">
    <property type="entry name" value="TETRASPANIN"/>
    <property type="match status" value="1"/>
</dbReference>
<dbReference type="Gene3D" id="1.10.1450.10">
    <property type="entry name" value="Tetraspanin"/>
    <property type="match status" value="1"/>
</dbReference>
<dbReference type="InterPro" id="IPR018499">
    <property type="entry name" value="Tetraspanin/Peripherin"/>
</dbReference>
<dbReference type="Pfam" id="PF00335">
    <property type="entry name" value="Tetraspanin"/>
    <property type="match status" value="1"/>
</dbReference>
<dbReference type="OrthoDB" id="432835at2759"/>
<dbReference type="InterPro" id="IPR008952">
    <property type="entry name" value="Tetraspanin_EC2_sf"/>
</dbReference>
<evidence type="ECO:0000256" key="3">
    <source>
        <dbReference type="ARBA" id="ARBA00022692"/>
    </source>
</evidence>
<accession>A0A6P7FDX4</accession>
<keyword evidence="8" id="KW-1185">Reference proteome</keyword>
<feature type="transmembrane region" description="Helical" evidence="6">
    <location>
        <begin position="12"/>
        <end position="36"/>
    </location>
</feature>
<keyword evidence="5 6" id="KW-0472">Membrane</keyword>
<evidence type="ECO:0000313" key="7">
    <source>
        <dbReference type="EnsemblMetazoa" id="XP_050508114.1"/>
    </source>
</evidence>
<feature type="transmembrane region" description="Helical" evidence="6">
    <location>
        <begin position="84"/>
        <end position="107"/>
    </location>
</feature>
<dbReference type="PIRSF" id="PIRSF002419">
    <property type="entry name" value="Tetraspanin"/>
    <property type="match status" value="1"/>
</dbReference>
<dbReference type="SUPFAM" id="SSF48652">
    <property type="entry name" value="Tetraspanin"/>
    <property type="match status" value="1"/>
</dbReference>
<proteinExistence type="inferred from homology"/>
<evidence type="ECO:0000313" key="10">
    <source>
        <dbReference type="RefSeq" id="XP_028133043.1"/>
    </source>
</evidence>
<organism evidence="9">
    <name type="scientific">Diabrotica virgifera virgifera</name>
    <name type="common">western corn rootworm</name>
    <dbReference type="NCBI Taxonomy" id="50390"/>
    <lineage>
        <taxon>Eukaryota</taxon>
        <taxon>Metazoa</taxon>
        <taxon>Ecdysozoa</taxon>
        <taxon>Arthropoda</taxon>
        <taxon>Hexapoda</taxon>
        <taxon>Insecta</taxon>
        <taxon>Pterygota</taxon>
        <taxon>Neoptera</taxon>
        <taxon>Endopterygota</taxon>
        <taxon>Coleoptera</taxon>
        <taxon>Polyphaga</taxon>
        <taxon>Cucujiformia</taxon>
        <taxon>Chrysomeloidea</taxon>
        <taxon>Chrysomelidae</taxon>
        <taxon>Galerucinae</taxon>
        <taxon>Diabroticina</taxon>
        <taxon>Diabroticites</taxon>
        <taxon>Diabrotica</taxon>
    </lineage>
</organism>
<dbReference type="RefSeq" id="XP_028133043.1">
    <property type="nucleotide sequence ID" value="XM_028277242.1"/>
</dbReference>
<feature type="transmembrane region" description="Helical" evidence="6">
    <location>
        <begin position="212"/>
        <end position="238"/>
    </location>
</feature>
<reference evidence="9 10" key="1">
    <citation type="submission" date="2025-04" db="UniProtKB">
        <authorList>
            <consortium name="RefSeq"/>
        </authorList>
    </citation>
    <scope>IDENTIFICATION</scope>
    <source>
        <tissue evidence="9 10">Whole insect</tissue>
    </source>
</reference>
<dbReference type="InterPro" id="IPR000301">
    <property type="entry name" value="Tetraspanin_animals"/>
</dbReference>
<name>A0A6P7FDX4_DIAVI</name>
<dbReference type="EnsemblMetazoa" id="XM_050652164.1">
    <property type="protein sequence ID" value="XP_050508121.1"/>
    <property type="gene ID" value="LOC126885565"/>
</dbReference>
<dbReference type="AlphaFoldDB" id="A0A6P7FDX4"/>
<comment type="similarity">
    <text evidence="2 6">Belongs to the tetraspanin (TM4SF) family.</text>
</comment>
<dbReference type="GO" id="GO:0005886">
    <property type="term" value="C:plasma membrane"/>
    <property type="evidence" value="ECO:0007669"/>
    <property type="project" value="TreeGrafter"/>
</dbReference>
<evidence type="ECO:0000313" key="8">
    <source>
        <dbReference type="Proteomes" id="UP001652700"/>
    </source>
</evidence>
<dbReference type="PRINTS" id="PR00259">
    <property type="entry name" value="TMFOUR"/>
</dbReference>
<keyword evidence="3 6" id="KW-0812">Transmembrane</keyword>
<evidence type="ECO:0000256" key="4">
    <source>
        <dbReference type="ARBA" id="ARBA00022989"/>
    </source>
</evidence>